<keyword evidence="7" id="KW-0234">DNA repair</keyword>
<dbReference type="InterPro" id="IPR005122">
    <property type="entry name" value="Uracil-DNA_glycosylase-like"/>
</dbReference>
<dbReference type="Gene3D" id="3.40.470.10">
    <property type="entry name" value="Uracil-DNA glycosylase-like domain"/>
    <property type="match status" value="1"/>
</dbReference>
<reference evidence="9" key="1">
    <citation type="journal article" date="2015" name="Nature">
        <title>Complex archaea that bridge the gap between prokaryotes and eukaryotes.</title>
        <authorList>
            <person name="Spang A."/>
            <person name="Saw J.H."/>
            <person name="Jorgensen S.L."/>
            <person name="Zaremba-Niedzwiedzka K."/>
            <person name="Martijn J."/>
            <person name="Lind A.E."/>
            <person name="van Eijk R."/>
            <person name="Schleper C."/>
            <person name="Guy L."/>
            <person name="Ettema T.J."/>
        </authorList>
    </citation>
    <scope>NUCLEOTIDE SEQUENCE</scope>
</reference>
<keyword evidence="5" id="KW-0408">Iron</keyword>
<accession>A0A0F9LMF5</accession>
<dbReference type="GO" id="GO:0097506">
    <property type="term" value="F:deaminated base DNA N-glycosylase activity"/>
    <property type="evidence" value="ECO:0007669"/>
    <property type="project" value="UniProtKB-ARBA"/>
</dbReference>
<name>A0A0F9LMF5_9ZZZZ</name>
<evidence type="ECO:0000256" key="6">
    <source>
        <dbReference type="ARBA" id="ARBA00023014"/>
    </source>
</evidence>
<evidence type="ECO:0000256" key="4">
    <source>
        <dbReference type="ARBA" id="ARBA00022801"/>
    </source>
</evidence>
<dbReference type="PANTHER" id="PTHR33693">
    <property type="entry name" value="TYPE-5 URACIL-DNA GLYCOSYLASE"/>
    <property type="match status" value="1"/>
</dbReference>
<keyword evidence="2" id="KW-0479">Metal-binding</keyword>
<dbReference type="InterPro" id="IPR051536">
    <property type="entry name" value="UDG_Type-4/5"/>
</dbReference>
<keyword evidence="3" id="KW-0227">DNA damage</keyword>
<evidence type="ECO:0000313" key="9">
    <source>
        <dbReference type="EMBL" id="KKM88321.1"/>
    </source>
</evidence>
<dbReference type="EMBL" id="LAZR01006973">
    <property type="protein sequence ID" value="KKM88321.1"/>
    <property type="molecule type" value="Genomic_DNA"/>
</dbReference>
<keyword evidence="6" id="KW-0411">Iron-sulfur</keyword>
<gene>
    <name evidence="9" type="ORF">LCGC14_1259910</name>
</gene>
<evidence type="ECO:0000256" key="3">
    <source>
        <dbReference type="ARBA" id="ARBA00022763"/>
    </source>
</evidence>
<dbReference type="GO" id="GO:0046872">
    <property type="term" value="F:metal ion binding"/>
    <property type="evidence" value="ECO:0007669"/>
    <property type="project" value="UniProtKB-KW"/>
</dbReference>
<evidence type="ECO:0000256" key="5">
    <source>
        <dbReference type="ARBA" id="ARBA00023004"/>
    </source>
</evidence>
<sequence length="207" mass="23002">MCEAPGAEENKQGRPLVGPAGKMANELLHMAGLQRLALLVLNRVRCRPPRNRLADFPEALAACDQWTIAELAAYDGVHRGAVLMSNIRGYAPCPQGHVFSTQNFGVTGGKKPGRRFCKVCANARRAKRRAEAIAYVAWRKDAPCADCGTFYPSYVMDFDHVRGEKWMKLSQLVTRSVTRATLDAEIAKCDLVCANCHRERTQRRRAA</sequence>
<keyword evidence="4" id="KW-0378">Hydrolase</keyword>
<dbReference type="GO" id="GO:0006281">
    <property type="term" value="P:DNA repair"/>
    <property type="evidence" value="ECO:0007669"/>
    <property type="project" value="UniProtKB-KW"/>
</dbReference>
<dbReference type="PANTHER" id="PTHR33693:SF1">
    <property type="entry name" value="TYPE-4 URACIL-DNA GLYCOSYLASE"/>
    <property type="match status" value="1"/>
</dbReference>
<evidence type="ECO:0000259" key="8">
    <source>
        <dbReference type="Pfam" id="PF03167"/>
    </source>
</evidence>
<evidence type="ECO:0000256" key="2">
    <source>
        <dbReference type="ARBA" id="ARBA00022723"/>
    </source>
</evidence>
<dbReference type="SUPFAM" id="SSF52141">
    <property type="entry name" value="Uracil-DNA glycosylase-like"/>
    <property type="match status" value="1"/>
</dbReference>
<dbReference type="AlphaFoldDB" id="A0A0F9LMF5"/>
<comment type="caution">
    <text evidence="9">The sequence shown here is derived from an EMBL/GenBank/DDBJ whole genome shotgun (WGS) entry which is preliminary data.</text>
</comment>
<evidence type="ECO:0000256" key="1">
    <source>
        <dbReference type="ARBA" id="ARBA00022485"/>
    </source>
</evidence>
<proteinExistence type="predicted"/>
<organism evidence="9">
    <name type="scientific">marine sediment metagenome</name>
    <dbReference type="NCBI Taxonomy" id="412755"/>
    <lineage>
        <taxon>unclassified sequences</taxon>
        <taxon>metagenomes</taxon>
        <taxon>ecological metagenomes</taxon>
    </lineage>
</organism>
<keyword evidence="1" id="KW-0004">4Fe-4S</keyword>
<protein>
    <recommendedName>
        <fullName evidence="8">Uracil-DNA glycosylase-like domain-containing protein</fullName>
    </recommendedName>
</protein>
<feature type="domain" description="Uracil-DNA glycosylase-like" evidence="8">
    <location>
        <begin position="3"/>
        <end position="78"/>
    </location>
</feature>
<dbReference type="Pfam" id="PF03167">
    <property type="entry name" value="UDG"/>
    <property type="match status" value="1"/>
</dbReference>
<dbReference type="InterPro" id="IPR036895">
    <property type="entry name" value="Uracil-DNA_glycosylase-like_sf"/>
</dbReference>
<dbReference type="GO" id="GO:0051539">
    <property type="term" value="F:4 iron, 4 sulfur cluster binding"/>
    <property type="evidence" value="ECO:0007669"/>
    <property type="project" value="UniProtKB-KW"/>
</dbReference>
<evidence type="ECO:0000256" key="7">
    <source>
        <dbReference type="ARBA" id="ARBA00023204"/>
    </source>
</evidence>